<dbReference type="Pfam" id="PF03550">
    <property type="entry name" value="LolB"/>
    <property type="match status" value="1"/>
</dbReference>
<evidence type="ECO:0000256" key="6">
    <source>
        <dbReference type="ARBA" id="ARBA00022729"/>
    </source>
</evidence>
<comment type="similarity">
    <text evidence="2">Belongs to the LolB family.</text>
</comment>
<dbReference type="GO" id="GO:0015031">
    <property type="term" value="P:protein transport"/>
    <property type="evidence" value="ECO:0007669"/>
    <property type="project" value="UniProtKB-KW"/>
</dbReference>
<evidence type="ECO:0000313" key="14">
    <source>
        <dbReference type="EMBL" id="SFN36554.1"/>
    </source>
</evidence>
<evidence type="ECO:0000256" key="1">
    <source>
        <dbReference type="ARBA" id="ARBA00004459"/>
    </source>
</evidence>
<keyword evidence="5" id="KW-0813">Transport</keyword>
<keyword evidence="7" id="KW-0653">Protein transport</keyword>
<dbReference type="STRING" id="578942.SAMN05216289_11713"/>
<feature type="signal peptide" evidence="13">
    <location>
        <begin position="1"/>
        <end position="24"/>
    </location>
</feature>
<gene>
    <name evidence="14" type="ORF">SAMN05216289_11713</name>
</gene>
<evidence type="ECO:0000256" key="10">
    <source>
        <dbReference type="ARBA" id="ARBA00023186"/>
    </source>
</evidence>
<dbReference type="InterPro" id="IPR029046">
    <property type="entry name" value="LolA/LolB/LppX"/>
</dbReference>
<keyword evidence="12 14" id="KW-0449">Lipoprotein</keyword>
<dbReference type="SUPFAM" id="SSF89392">
    <property type="entry name" value="Prokaryotic lipoproteins and lipoprotein localization factors"/>
    <property type="match status" value="1"/>
</dbReference>
<dbReference type="Proteomes" id="UP000198575">
    <property type="component" value="Unassembled WGS sequence"/>
</dbReference>
<dbReference type="NCBIfam" id="TIGR00548">
    <property type="entry name" value="lolB"/>
    <property type="match status" value="1"/>
</dbReference>
<evidence type="ECO:0000256" key="7">
    <source>
        <dbReference type="ARBA" id="ARBA00022927"/>
    </source>
</evidence>
<name>A0A1I4YEU8_9GAMM</name>
<evidence type="ECO:0000256" key="3">
    <source>
        <dbReference type="ARBA" id="ARBA00011245"/>
    </source>
</evidence>
<keyword evidence="11" id="KW-0998">Cell outer membrane</keyword>
<keyword evidence="6 13" id="KW-0732">Signal</keyword>
<evidence type="ECO:0000256" key="4">
    <source>
        <dbReference type="ARBA" id="ARBA00016202"/>
    </source>
</evidence>
<dbReference type="EMBL" id="FOVF01000017">
    <property type="protein sequence ID" value="SFN36554.1"/>
    <property type="molecule type" value="Genomic_DNA"/>
</dbReference>
<evidence type="ECO:0000256" key="12">
    <source>
        <dbReference type="ARBA" id="ARBA00023288"/>
    </source>
</evidence>
<protein>
    <recommendedName>
        <fullName evidence="4">Outer-membrane lipoprotein LolB</fullName>
    </recommendedName>
</protein>
<keyword evidence="8" id="KW-0472">Membrane</keyword>
<reference evidence="14 15" key="1">
    <citation type="submission" date="2016-10" db="EMBL/GenBank/DDBJ databases">
        <authorList>
            <person name="de Groot N.N."/>
        </authorList>
    </citation>
    <scope>NUCLEOTIDE SEQUENCE [LARGE SCALE GENOMIC DNA]</scope>
    <source>
        <strain evidence="14 15">CGMCC 1.7659</strain>
    </source>
</reference>
<organism evidence="14 15">
    <name type="scientific">Dokdonella immobilis</name>
    <dbReference type="NCBI Taxonomy" id="578942"/>
    <lineage>
        <taxon>Bacteria</taxon>
        <taxon>Pseudomonadati</taxon>
        <taxon>Pseudomonadota</taxon>
        <taxon>Gammaproteobacteria</taxon>
        <taxon>Lysobacterales</taxon>
        <taxon>Rhodanobacteraceae</taxon>
        <taxon>Dokdonella</taxon>
    </lineage>
</organism>
<keyword evidence="9" id="KW-0564">Palmitate</keyword>
<dbReference type="Gene3D" id="2.50.20.10">
    <property type="entry name" value="Lipoprotein localisation LolA/LolB/LppX"/>
    <property type="match status" value="1"/>
</dbReference>
<evidence type="ECO:0000256" key="11">
    <source>
        <dbReference type="ARBA" id="ARBA00023237"/>
    </source>
</evidence>
<evidence type="ECO:0000256" key="5">
    <source>
        <dbReference type="ARBA" id="ARBA00022448"/>
    </source>
</evidence>
<dbReference type="AlphaFoldDB" id="A0A1I4YEU8"/>
<keyword evidence="10" id="KW-0143">Chaperone</keyword>
<comment type="subunit">
    <text evidence="3">Monomer.</text>
</comment>
<evidence type="ECO:0000313" key="15">
    <source>
        <dbReference type="Proteomes" id="UP000198575"/>
    </source>
</evidence>
<evidence type="ECO:0000256" key="9">
    <source>
        <dbReference type="ARBA" id="ARBA00023139"/>
    </source>
</evidence>
<evidence type="ECO:0000256" key="8">
    <source>
        <dbReference type="ARBA" id="ARBA00023136"/>
    </source>
</evidence>
<comment type="subcellular location">
    <subcellularLocation>
        <location evidence="1">Cell outer membrane</location>
        <topology evidence="1">Lipid-anchor</topology>
    </subcellularLocation>
</comment>
<dbReference type="InterPro" id="IPR004565">
    <property type="entry name" value="OM_lipoprot_LolB"/>
</dbReference>
<dbReference type="GO" id="GO:0009279">
    <property type="term" value="C:cell outer membrane"/>
    <property type="evidence" value="ECO:0007669"/>
    <property type="project" value="UniProtKB-SubCell"/>
</dbReference>
<dbReference type="CDD" id="cd16326">
    <property type="entry name" value="LolB"/>
    <property type="match status" value="1"/>
</dbReference>
<accession>A0A1I4YEU8</accession>
<dbReference type="PROSITE" id="PS51257">
    <property type="entry name" value="PROKAR_LIPOPROTEIN"/>
    <property type="match status" value="1"/>
</dbReference>
<proteinExistence type="inferred from homology"/>
<sequence length="202" mass="22060">MRRLQGLPAWAPVVLMAMLLASCAAPRLKPDSTLLSAQAQRERELSTHSRWSLAARLAISGPQDGGSGSLAWTQDGSEYRFAVSAPVTGKTWTLSGDGERAELSGLHAEPVAGGDAATLLQRELGWNVPVLELSSWVRGLRAAGPARIVFREDGLPAEFAQLGWKIEYRDYDTSIRPALPRRIFASNGVYKVRLAVQHWDMP</sequence>
<dbReference type="RefSeq" id="WP_092408270.1">
    <property type="nucleotide sequence ID" value="NZ_FOVF01000017.1"/>
</dbReference>
<evidence type="ECO:0000256" key="13">
    <source>
        <dbReference type="SAM" id="SignalP"/>
    </source>
</evidence>
<evidence type="ECO:0000256" key="2">
    <source>
        <dbReference type="ARBA" id="ARBA00009696"/>
    </source>
</evidence>
<dbReference type="OrthoDB" id="9797618at2"/>
<keyword evidence="15" id="KW-1185">Reference proteome</keyword>
<feature type="chain" id="PRO_5011453468" description="Outer-membrane lipoprotein LolB" evidence="13">
    <location>
        <begin position="25"/>
        <end position="202"/>
    </location>
</feature>